<reference evidence="2 3" key="1">
    <citation type="submission" date="2017-07" db="EMBL/GenBank/DDBJ databases">
        <authorList>
            <person name="Sun Z.S."/>
            <person name="Albrecht U."/>
            <person name="Echele G."/>
            <person name="Lee C.C."/>
        </authorList>
    </citation>
    <scope>NUCLEOTIDE SEQUENCE [LARGE SCALE GENOMIC DNA]</scope>
    <source>
        <strain evidence="2 3">DSM 14827</strain>
    </source>
</reference>
<accession>A0A239PZ89</accession>
<gene>
    <name evidence="2" type="ORF">SAMN05444959_11071</name>
</gene>
<dbReference type="EMBL" id="FZQB01000010">
    <property type="protein sequence ID" value="SNT75262.1"/>
    <property type="molecule type" value="Genomic_DNA"/>
</dbReference>
<feature type="chain" id="PRO_5013303388" description="Group 4 capsule polysaccharide lipoprotein gfcB, YjbF" evidence="1">
    <location>
        <begin position="23"/>
        <end position="216"/>
    </location>
</feature>
<evidence type="ECO:0000313" key="3">
    <source>
        <dbReference type="Proteomes" id="UP000198307"/>
    </source>
</evidence>
<name>A0A239PZ89_9RHOB</name>
<evidence type="ECO:0000256" key="1">
    <source>
        <dbReference type="SAM" id="SignalP"/>
    </source>
</evidence>
<dbReference type="Proteomes" id="UP000198307">
    <property type="component" value="Unassembled WGS sequence"/>
</dbReference>
<feature type="signal peptide" evidence="1">
    <location>
        <begin position="1"/>
        <end position="22"/>
    </location>
</feature>
<proteinExistence type="predicted"/>
<keyword evidence="3" id="KW-1185">Reference proteome</keyword>
<organism evidence="2 3">
    <name type="scientific">Paracoccus seriniphilus</name>
    <dbReference type="NCBI Taxonomy" id="184748"/>
    <lineage>
        <taxon>Bacteria</taxon>
        <taxon>Pseudomonadati</taxon>
        <taxon>Pseudomonadota</taxon>
        <taxon>Alphaproteobacteria</taxon>
        <taxon>Rhodobacterales</taxon>
        <taxon>Paracoccaceae</taxon>
        <taxon>Paracoccus</taxon>
    </lineage>
</organism>
<keyword evidence="1" id="KW-0732">Signal</keyword>
<dbReference type="OrthoDB" id="9804182at2"/>
<dbReference type="RefSeq" id="WP_089344969.1">
    <property type="nucleotide sequence ID" value="NZ_CP067129.1"/>
</dbReference>
<sequence>MKVALTACLSVPVALIGVSAAAQPVLPADEAAILPRIVQAVQVDISDEYIGAERAILLASGDPDASSADLVILVGAPDERVGQPIAIGRNLLWMGQMAGQIPQLEVTSNHGLKVRAEQIGIGRNAWDETLTLAEREGEIRIAGYTLNQWDRLTGASATCDWNLLTGRWVQDISPSADSGLSAIHKEGGQPAHYLLSDWRMDDQGWPDFCAVDLDEY</sequence>
<evidence type="ECO:0000313" key="2">
    <source>
        <dbReference type="EMBL" id="SNT75262.1"/>
    </source>
</evidence>
<evidence type="ECO:0008006" key="4">
    <source>
        <dbReference type="Google" id="ProtNLM"/>
    </source>
</evidence>
<dbReference type="AlphaFoldDB" id="A0A239PZ89"/>
<protein>
    <recommendedName>
        <fullName evidence="4">Group 4 capsule polysaccharide lipoprotein gfcB, YjbF</fullName>
    </recommendedName>
</protein>